<feature type="transmembrane region" description="Helical" evidence="3">
    <location>
        <begin position="660"/>
        <end position="681"/>
    </location>
</feature>
<dbReference type="PANTHER" id="PTHR18945">
    <property type="entry name" value="NEUROTRANSMITTER GATED ION CHANNEL"/>
    <property type="match status" value="1"/>
</dbReference>
<dbReference type="InterPro" id="IPR006201">
    <property type="entry name" value="Neur_channel"/>
</dbReference>
<evidence type="ECO:0000313" key="5">
    <source>
        <dbReference type="WBParaSite" id="TREG1_116750.2"/>
    </source>
</evidence>
<evidence type="ECO:0000256" key="1">
    <source>
        <dbReference type="ARBA" id="ARBA00004141"/>
    </source>
</evidence>
<evidence type="ECO:0000256" key="2">
    <source>
        <dbReference type="SAM" id="MobiDB-lite"/>
    </source>
</evidence>
<keyword evidence="3" id="KW-1133">Transmembrane helix</keyword>
<sequence length="741" mass="84693">MEKRIISSISDHELVSDERVANRITNSYHINSSGNSSRNSITEGGKQHQSCIGHSHSVQSDHCTDHFYANSNQNNNTNSNTNNTNWNLPRRCRTQSFKPRMVARSSVNSKHQLSGNIRANLPYYPSDQRLFQSNQLVTPIDTPPLPSGRLSPYNHQETDEEIISNLYINKNPTISSHNSSSLSNHSQNQQVDYYMPIHSDRSTLAPSGFNSPKSVTVNMDSQMMTSPLSPEIMNSTPREQRIDDLMMKKSTTNRSSNTSGTTNTARYLEGTRNIRRESKSYSSTISPIPLISYHQNAIPTGMDLYPTPMEKIASPERRLINDESGILRKLHHKGDLSKQTVMSKARVELVLIFVKVGQVDTVNERYQADIFLQARWREPLLDAIWNKSSHKSKGGWQSNQTVENPMTELTPKRHLNTLKLQDDEFWNPRLLIDNAQGEPIEIISHEVEFVEPDFEAYLVEKRRIKGVFHETLELRHFPFDCQDLSVTITCDRTIDEVELVASPTEVSQVDVRCAEDSQEWKIFHHVDIKSMEIQTGYSPGTSKRRHPGLVFTSRSARRSGYFMVNMVLISCVLCLLSFAAFSVPANENRLQLSLLLLLTTVTFKFAASQNLPKISYLTYLDKVVLVNFFMLVILTVWHAIARAVSASKPKFLEYEHYVMYSLLSCYCLGSVFFGLTVYLDAGSRRRLMQRKDIEFNQYKQRIELEKQHQSVLTVSLEEWLSSPHTTLSSDYKDNFLDKNDS</sequence>
<dbReference type="Gene3D" id="1.20.58.390">
    <property type="entry name" value="Neurotransmitter-gated ion-channel transmembrane domain"/>
    <property type="match status" value="1"/>
</dbReference>
<feature type="region of interest" description="Disordered" evidence="2">
    <location>
        <begin position="28"/>
        <end position="53"/>
    </location>
</feature>
<reference evidence="4" key="1">
    <citation type="submission" date="2022-06" db="EMBL/GenBank/DDBJ databases">
        <authorList>
            <person name="Berger JAMES D."/>
            <person name="Berger JAMES D."/>
        </authorList>
    </citation>
    <scope>NUCLEOTIDE SEQUENCE [LARGE SCALE GENOMIC DNA]</scope>
</reference>
<dbReference type="InterPro" id="IPR036734">
    <property type="entry name" value="Neur_chan_lig-bd_sf"/>
</dbReference>
<accession>A0AA85IS75</accession>
<dbReference type="WBParaSite" id="TREG1_116750.2">
    <property type="protein sequence ID" value="TREG1_116750.2"/>
    <property type="gene ID" value="TREG1_116750"/>
</dbReference>
<dbReference type="GO" id="GO:0016020">
    <property type="term" value="C:membrane"/>
    <property type="evidence" value="ECO:0007669"/>
    <property type="project" value="UniProtKB-SubCell"/>
</dbReference>
<evidence type="ECO:0008006" key="6">
    <source>
        <dbReference type="Google" id="ProtNLM"/>
    </source>
</evidence>
<keyword evidence="3" id="KW-0472">Membrane</keyword>
<feature type="compositionally biased region" description="Low complexity" evidence="2">
    <location>
        <begin position="70"/>
        <end position="87"/>
    </location>
</feature>
<organism evidence="4 5">
    <name type="scientific">Trichobilharzia regenti</name>
    <name type="common">Nasal bird schistosome</name>
    <dbReference type="NCBI Taxonomy" id="157069"/>
    <lineage>
        <taxon>Eukaryota</taxon>
        <taxon>Metazoa</taxon>
        <taxon>Spiralia</taxon>
        <taxon>Lophotrochozoa</taxon>
        <taxon>Platyhelminthes</taxon>
        <taxon>Trematoda</taxon>
        <taxon>Digenea</taxon>
        <taxon>Strigeidida</taxon>
        <taxon>Schistosomatoidea</taxon>
        <taxon>Schistosomatidae</taxon>
        <taxon>Trichobilharzia</taxon>
    </lineage>
</organism>
<comment type="subcellular location">
    <subcellularLocation>
        <location evidence="1">Membrane</location>
        <topology evidence="1">Multi-pass membrane protein</topology>
    </subcellularLocation>
</comment>
<protein>
    <recommendedName>
        <fullName evidence="6">Neur_chan_LBD domain-containing protein</fullName>
    </recommendedName>
</protein>
<dbReference type="InterPro" id="IPR036719">
    <property type="entry name" value="Neuro-gated_channel_TM_sf"/>
</dbReference>
<feature type="transmembrane region" description="Helical" evidence="3">
    <location>
        <begin position="561"/>
        <end position="583"/>
    </location>
</feature>
<feature type="region of interest" description="Disordered" evidence="2">
    <location>
        <begin position="67"/>
        <end position="89"/>
    </location>
</feature>
<reference evidence="5" key="2">
    <citation type="submission" date="2023-11" db="UniProtKB">
        <authorList>
            <consortium name="WormBaseParasite"/>
        </authorList>
    </citation>
    <scope>IDENTIFICATION</scope>
</reference>
<dbReference type="InterPro" id="IPR038050">
    <property type="entry name" value="Neuro_actylchol_rec"/>
</dbReference>
<feature type="transmembrane region" description="Helical" evidence="3">
    <location>
        <begin position="619"/>
        <end position="640"/>
    </location>
</feature>
<proteinExistence type="predicted"/>
<dbReference type="SUPFAM" id="SSF90112">
    <property type="entry name" value="Neurotransmitter-gated ion-channel transmembrane pore"/>
    <property type="match status" value="1"/>
</dbReference>
<dbReference type="Gene3D" id="2.70.170.10">
    <property type="entry name" value="Neurotransmitter-gated ion-channel ligand-binding domain"/>
    <property type="match status" value="1"/>
</dbReference>
<name>A0AA85IS75_TRIRE</name>
<keyword evidence="4" id="KW-1185">Reference proteome</keyword>
<evidence type="ECO:0000313" key="4">
    <source>
        <dbReference type="Proteomes" id="UP000050795"/>
    </source>
</evidence>
<dbReference type="GO" id="GO:0004888">
    <property type="term" value="F:transmembrane signaling receptor activity"/>
    <property type="evidence" value="ECO:0007669"/>
    <property type="project" value="InterPro"/>
</dbReference>
<dbReference type="GO" id="GO:0005230">
    <property type="term" value="F:extracellular ligand-gated monoatomic ion channel activity"/>
    <property type="evidence" value="ECO:0007669"/>
    <property type="project" value="InterPro"/>
</dbReference>
<dbReference type="Proteomes" id="UP000050795">
    <property type="component" value="Unassembled WGS sequence"/>
</dbReference>
<keyword evidence="3" id="KW-0812">Transmembrane</keyword>
<dbReference type="AlphaFoldDB" id="A0AA85IS75"/>
<evidence type="ECO:0000256" key="3">
    <source>
        <dbReference type="SAM" id="Phobius"/>
    </source>
</evidence>
<feature type="compositionally biased region" description="Low complexity" evidence="2">
    <location>
        <begin position="31"/>
        <end position="40"/>
    </location>
</feature>